<organism evidence="1 2">
    <name type="scientific">Dryococelus australis</name>
    <dbReference type="NCBI Taxonomy" id="614101"/>
    <lineage>
        <taxon>Eukaryota</taxon>
        <taxon>Metazoa</taxon>
        <taxon>Ecdysozoa</taxon>
        <taxon>Arthropoda</taxon>
        <taxon>Hexapoda</taxon>
        <taxon>Insecta</taxon>
        <taxon>Pterygota</taxon>
        <taxon>Neoptera</taxon>
        <taxon>Polyneoptera</taxon>
        <taxon>Phasmatodea</taxon>
        <taxon>Verophasmatodea</taxon>
        <taxon>Anareolatae</taxon>
        <taxon>Phasmatidae</taxon>
        <taxon>Eurycanthinae</taxon>
        <taxon>Dryococelus</taxon>
    </lineage>
</organism>
<gene>
    <name evidence="1" type="ORF">PR048_008283</name>
</gene>
<sequence length="69" mass="8019">MDTVMRKAISAKDRLLVTLRFLASGKCSHSIGYYGNCNDIWYVFSSHKHKKNGMTQRMCLRRCETFLTV</sequence>
<reference evidence="1 2" key="1">
    <citation type="submission" date="2023-02" db="EMBL/GenBank/DDBJ databases">
        <title>LHISI_Scaffold_Assembly.</title>
        <authorList>
            <person name="Stuart O.P."/>
            <person name="Cleave R."/>
            <person name="Magrath M.J.L."/>
            <person name="Mikheyev A.S."/>
        </authorList>
    </citation>
    <scope>NUCLEOTIDE SEQUENCE [LARGE SCALE GENOMIC DNA]</scope>
    <source>
        <strain evidence="1">Daus_M_001</strain>
        <tissue evidence="1">Leg muscle</tissue>
    </source>
</reference>
<name>A0ABQ9HWP0_9NEOP</name>
<dbReference type="EMBL" id="JARBHB010000003">
    <property type="protein sequence ID" value="KAJ8888791.1"/>
    <property type="molecule type" value="Genomic_DNA"/>
</dbReference>
<keyword evidence="2" id="KW-1185">Reference proteome</keyword>
<evidence type="ECO:0000313" key="2">
    <source>
        <dbReference type="Proteomes" id="UP001159363"/>
    </source>
</evidence>
<accession>A0ABQ9HWP0</accession>
<dbReference type="Proteomes" id="UP001159363">
    <property type="component" value="Chromosome 3"/>
</dbReference>
<proteinExistence type="predicted"/>
<protein>
    <submittedName>
        <fullName evidence="1">Uncharacterized protein</fullName>
    </submittedName>
</protein>
<comment type="caution">
    <text evidence="1">The sequence shown here is derived from an EMBL/GenBank/DDBJ whole genome shotgun (WGS) entry which is preliminary data.</text>
</comment>
<evidence type="ECO:0000313" key="1">
    <source>
        <dbReference type="EMBL" id="KAJ8888791.1"/>
    </source>
</evidence>